<accession>A0A915HL26</accession>
<dbReference type="InterPro" id="IPR053201">
    <property type="entry name" value="Flavunoidine_N-MTase"/>
</dbReference>
<evidence type="ECO:0000256" key="2">
    <source>
        <dbReference type="ARBA" id="ARBA00022679"/>
    </source>
</evidence>
<dbReference type="GO" id="GO:0032259">
    <property type="term" value="P:methylation"/>
    <property type="evidence" value="ECO:0007669"/>
    <property type="project" value="UniProtKB-KW"/>
</dbReference>
<dbReference type="PROSITE" id="PS50280">
    <property type="entry name" value="SET"/>
    <property type="match status" value="1"/>
</dbReference>
<reference evidence="7" key="1">
    <citation type="submission" date="2022-11" db="UniProtKB">
        <authorList>
            <consortium name="WormBaseParasite"/>
        </authorList>
    </citation>
    <scope>IDENTIFICATION</scope>
</reference>
<dbReference type="SUPFAM" id="SSF82199">
    <property type="entry name" value="SET domain"/>
    <property type="match status" value="1"/>
</dbReference>
<dbReference type="InterPro" id="IPR003616">
    <property type="entry name" value="Post-SET_dom"/>
</dbReference>
<keyword evidence="3" id="KW-0949">S-adenosyl-L-methionine</keyword>
<proteinExistence type="predicted"/>
<dbReference type="Proteomes" id="UP000887565">
    <property type="component" value="Unplaced"/>
</dbReference>
<dbReference type="Gene3D" id="3.30.470.20">
    <property type="entry name" value="ATP-grasp fold, B domain"/>
    <property type="match status" value="1"/>
</dbReference>
<dbReference type="WBParaSite" id="nRc.2.0.1.t02241-RA">
    <property type="protein sequence ID" value="nRc.2.0.1.t02241-RA"/>
    <property type="gene ID" value="nRc.2.0.1.g02241"/>
</dbReference>
<organism evidence="6 7">
    <name type="scientific">Romanomermis culicivorax</name>
    <name type="common">Nematode worm</name>
    <dbReference type="NCBI Taxonomy" id="13658"/>
    <lineage>
        <taxon>Eukaryota</taxon>
        <taxon>Metazoa</taxon>
        <taxon>Ecdysozoa</taxon>
        <taxon>Nematoda</taxon>
        <taxon>Enoplea</taxon>
        <taxon>Dorylaimia</taxon>
        <taxon>Mermithida</taxon>
        <taxon>Mermithoidea</taxon>
        <taxon>Mermithidae</taxon>
        <taxon>Romanomermis</taxon>
    </lineage>
</organism>
<dbReference type="InterPro" id="IPR046341">
    <property type="entry name" value="SET_dom_sf"/>
</dbReference>
<evidence type="ECO:0000259" key="5">
    <source>
        <dbReference type="PROSITE" id="PS50868"/>
    </source>
</evidence>
<protein>
    <submittedName>
        <fullName evidence="7">SET domain-containing protein</fullName>
    </submittedName>
</protein>
<name>A0A915HL26_ROMCU</name>
<feature type="domain" description="Post-SET" evidence="5">
    <location>
        <begin position="183"/>
        <end position="199"/>
    </location>
</feature>
<dbReference type="AlphaFoldDB" id="A0A915HL26"/>
<evidence type="ECO:0000256" key="3">
    <source>
        <dbReference type="ARBA" id="ARBA00022691"/>
    </source>
</evidence>
<dbReference type="InterPro" id="IPR001214">
    <property type="entry name" value="SET_dom"/>
</dbReference>
<dbReference type="Pfam" id="PF00856">
    <property type="entry name" value="SET"/>
    <property type="match status" value="1"/>
</dbReference>
<keyword evidence="6" id="KW-1185">Reference proteome</keyword>
<dbReference type="PANTHER" id="PTHR12350">
    <property type="entry name" value="HISTONE-LYSINE N-METHYLTRANSFERASE-RELATED"/>
    <property type="match status" value="1"/>
</dbReference>
<sequence length="231" mass="26809">MNSRTGVIYFLEINTNPSVFYEECSSSADHILNIDPMGFDGFIKLIVKAAFKRKERSAPRIKIEYDTEKGFHVVASRDIAKDEKIYSDEVATLTSGKYAREHWTEQRDPLKCSWLKKYAFLIGHDVYRTWHEEADKWLPINHSCDPNAWICYDFFINARKFINKGEEITIDYGTFAIVEGEDNEFECRCGSIDCRRIIFHPANRPAIQHPFSHAAVSLFCRKTEILPDARV</sequence>
<evidence type="ECO:0000313" key="6">
    <source>
        <dbReference type="Proteomes" id="UP000887565"/>
    </source>
</evidence>
<keyword evidence="2" id="KW-0808">Transferase</keyword>
<dbReference type="GO" id="GO:0008168">
    <property type="term" value="F:methyltransferase activity"/>
    <property type="evidence" value="ECO:0007669"/>
    <property type="project" value="UniProtKB-KW"/>
</dbReference>
<evidence type="ECO:0000259" key="4">
    <source>
        <dbReference type="PROSITE" id="PS50280"/>
    </source>
</evidence>
<evidence type="ECO:0000256" key="1">
    <source>
        <dbReference type="ARBA" id="ARBA00022603"/>
    </source>
</evidence>
<dbReference type="Gene3D" id="2.170.270.10">
    <property type="entry name" value="SET domain"/>
    <property type="match status" value="1"/>
</dbReference>
<keyword evidence="1" id="KW-0489">Methyltransferase</keyword>
<feature type="domain" description="SET" evidence="4">
    <location>
        <begin position="59"/>
        <end position="173"/>
    </location>
</feature>
<dbReference type="PANTHER" id="PTHR12350:SF19">
    <property type="entry name" value="SET DOMAIN-CONTAINING PROTEIN"/>
    <property type="match status" value="1"/>
</dbReference>
<dbReference type="PROSITE" id="PS50868">
    <property type="entry name" value="POST_SET"/>
    <property type="match status" value="1"/>
</dbReference>
<evidence type="ECO:0000313" key="7">
    <source>
        <dbReference type="WBParaSite" id="nRc.2.0.1.t02241-RA"/>
    </source>
</evidence>